<dbReference type="Gene3D" id="2.40.50.100">
    <property type="match status" value="1"/>
</dbReference>
<evidence type="ECO:0000256" key="1">
    <source>
        <dbReference type="ARBA" id="ARBA00022505"/>
    </source>
</evidence>
<gene>
    <name evidence="5" type="ORF">AVDCRST_MAG81-476</name>
</gene>
<dbReference type="PROSITE" id="PS51866">
    <property type="entry name" value="MOP"/>
    <property type="match status" value="1"/>
</dbReference>
<feature type="compositionally biased region" description="Polar residues" evidence="3">
    <location>
        <begin position="50"/>
        <end position="66"/>
    </location>
</feature>
<reference evidence="5" key="1">
    <citation type="submission" date="2020-02" db="EMBL/GenBank/DDBJ databases">
        <authorList>
            <person name="Meier V. D."/>
        </authorList>
    </citation>
    <scope>NUCLEOTIDE SEQUENCE</scope>
    <source>
        <strain evidence="5">AVDCRST_MAG81</strain>
    </source>
</reference>
<feature type="domain" description="Mop" evidence="4">
    <location>
        <begin position="73"/>
        <end position="139"/>
    </location>
</feature>
<dbReference type="EMBL" id="CADCWO010000021">
    <property type="protein sequence ID" value="CAA9556419.1"/>
    <property type="molecule type" value="Genomic_DNA"/>
</dbReference>
<name>A0A6J4US64_9CYAN</name>
<evidence type="ECO:0000256" key="2">
    <source>
        <dbReference type="PROSITE-ProRule" id="PRU01213"/>
    </source>
</evidence>
<dbReference type="InterPro" id="IPR008995">
    <property type="entry name" value="Mo/tungstate-bd_C_term_dom"/>
</dbReference>
<evidence type="ECO:0000313" key="5">
    <source>
        <dbReference type="EMBL" id="CAA9556419.1"/>
    </source>
</evidence>
<accession>A0A6J4US64</accession>
<organism evidence="5">
    <name type="scientific">uncultured Synechococcales cyanobacterium</name>
    <dbReference type="NCBI Taxonomy" id="1936017"/>
    <lineage>
        <taxon>Bacteria</taxon>
        <taxon>Bacillati</taxon>
        <taxon>Cyanobacteriota</taxon>
        <taxon>Cyanophyceae</taxon>
        <taxon>Synechococcales</taxon>
        <taxon>environmental samples</taxon>
    </lineage>
</organism>
<dbReference type="SUPFAM" id="SSF50331">
    <property type="entry name" value="MOP-like"/>
    <property type="match status" value="1"/>
</dbReference>
<feature type="region of interest" description="Disordered" evidence="3">
    <location>
        <begin position="47"/>
        <end position="66"/>
    </location>
</feature>
<dbReference type="AlphaFoldDB" id="A0A6J4US64"/>
<dbReference type="GO" id="GO:0015689">
    <property type="term" value="P:molybdate ion transport"/>
    <property type="evidence" value="ECO:0007669"/>
    <property type="project" value="InterPro"/>
</dbReference>
<keyword evidence="1 2" id="KW-0500">Molybdenum</keyword>
<proteinExistence type="predicted"/>
<dbReference type="NCBIfam" id="TIGR00638">
    <property type="entry name" value="Mop"/>
    <property type="match status" value="1"/>
</dbReference>
<dbReference type="Pfam" id="PF03459">
    <property type="entry name" value="TOBE"/>
    <property type="match status" value="1"/>
</dbReference>
<protein>
    <submittedName>
        <fullName evidence="5">Molybdate-binding domain of ModE</fullName>
    </submittedName>
</protein>
<dbReference type="InterPro" id="IPR005116">
    <property type="entry name" value="Transp-assoc_OB_typ1"/>
</dbReference>
<sequence length="140" mass="15503">MPRKQQGWVTFQSSEEERQILEQHCQVSQRSKTEILRELLRSLKSPSGLIESSSDQGQNKVGLSQQSESKVMKISARNTLRGRVKQIVMGSVNAEVTLEIAPGVEITSIITKSSAEQLDLTEGKEAYAMIKANNVMIAVD</sequence>
<evidence type="ECO:0000256" key="3">
    <source>
        <dbReference type="SAM" id="MobiDB-lite"/>
    </source>
</evidence>
<evidence type="ECO:0000259" key="4">
    <source>
        <dbReference type="PROSITE" id="PS51866"/>
    </source>
</evidence>
<dbReference type="InterPro" id="IPR004606">
    <property type="entry name" value="Mop_domain"/>
</dbReference>